<feature type="region of interest" description="Disordered" evidence="1">
    <location>
        <begin position="30"/>
        <end position="73"/>
    </location>
</feature>
<proteinExistence type="predicted"/>
<evidence type="ECO:0000313" key="3">
    <source>
        <dbReference type="Proteomes" id="UP000716291"/>
    </source>
</evidence>
<evidence type="ECO:0000313" key="2">
    <source>
        <dbReference type="EMBL" id="KAG1273175.1"/>
    </source>
</evidence>
<comment type="caution">
    <text evidence="2">The sequence shown here is derived from an EMBL/GenBank/DDBJ whole genome shotgun (WGS) entry which is preliminary data.</text>
</comment>
<sequence length="73" mass="8084">MPAISPVMPSIGSRLERAWRDDGDRVEKTAVFSGWRGSRQAGPLPELQRRACTGQRSSNELPPRSVARQRAVP</sequence>
<evidence type="ECO:0000256" key="1">
    <source>
        <dbReference type="SAM" id="MobiDB-lite"/>
    </source>
</evidence>
<protein>
    <submittedName>
        <fullName evidence="2">Uncharacterized protein</fullName>
    </submittedName>
</protein>
<name>A0A9P6WRJ7_RHIOR</name>
<accession>A0A9P6WRJ7</accession>
<organism evidence="2 3">
    <name type="scientific">Rhizopus oryzae</name>
    <name type="common">Mucormycosis agent</name>
    <name type="synonym">Rhizopus arrhizus var. delemar</name>
    <dbReference type="NCBI Taxonomy" id="64495"/>
    <lineage>
        <taxon>Eukaryota</taxon>
        <taxon>Fungi</taxon>
        <taxon>Fungi incertae sedis</taxon>
        <taxon>Mucoromycota</taxon>
        <taxon>Mucoromycotina</taxon>
        <taxon>Mucoromycetes</taxon>
        <taxon>Mucorales</taxon>
        <taxon>Mucorineae</taxon>
        <taxon>Rhizopodaceae</taxon>
        <taxon>Rhizopus</taxon>
    </lineage>
</organism>
<reference evidence="2" key="1">
    <citation type="journal article" date="2020" name="Microb. Genom.">
        <title>Genetic diversity of clinical and environmental Mucorales isolates obtained from an investigation of mucormycosis cases among solid organ transplant recipients.</title>
        <authorList>
            <person name="Nguyen M.H."/>
            <person name="Kaul D."/>
            <person name="Muto C."/>
            <person name="Cheng S.J."/>
            <person name="Richter R.A."/>
            <person name="Bruno V.M."/>
            <person name="Liu G."/>
            <person name="Beyhan S."/>
            <person name="Sundermann A.J."/>
            <person name="Mounaud S."/>
            <person name="Pasculle A.W."/>
            <person name="Nierman W.C."/>
            <person name="Driscoll E."/>
            <person name="Cumbie R."/>
            <person name="Clancy C.J."/>
            <person name="Dupont C.L."/>
        </authorList>
    </citation>
    <scope>NUCLEOTIDE SEQUENCE</scope>
    <source>
        <strain evidence="2">GL11</strain>
    </source>
</reference>
<keyword evidence="3" id="KW-1185">Reference proteome</keyword>
<dbReference type="AlphaFoldDB" id="A0A9P6WRJ7"/>
<dbReference type="Proteomes" id="UP000716291">
    <property type="component" value="Unassembled WGS sequence"/>
</dbReference>
<dbReference type="EMBL" id="JAANQT010013474">
    <property type="protein sequence ID" value="KAG1273175.1"/>
    <property type="molecule type" value="Genomic_DNA"/>
</dbReference>
<gene>
    <name evidence="2" type="ORF">G6F64_015400</name>
</gene>